<reference evidence="1" key="1">
    <citation type="submission" date="2022-11" db="EMBL/GenBank/DDBJ databases">
        <title>Methylomonas rapida sp. nov., Carotenoid-Producing Obligate Methanotrophs with High Growth Characteristics and Biotechnological Potential.</title>
        <authorList>
            <person name="Tikhonova E.N."/>
            <person name="Suleimanov R.Z."/>
            <person name="Miroshnikov K."/>
            <person name="Oshkin I.Y."/>
            <person name="Belova S.E."/>
            <person name="Danilova O.V."/>
            <person name="Ashikhmin A."/>
            <person name="Konopkin A."/>
            <person name="But S.Y."/>
            <person name="Khmelenina V.N."/>
            <person name="Kuznetsov N."/>
            <person name="Pimenov N.V."/>
            <person name="Dedysh S.N."/>
        </authorList>
    </citation>
    <scope>NUCLEOTIDE SEQUENCE</scope>
    <source>
        <strain evidence="1">MP1</strain>
    </source>
</reference>
<protein>
    <submittedName>
        <fullName evidence="1">Uncharacterized protein</fullName>
    </submittedName>
</protein>
<sequence length="145" mass="17617">MTFVNELISEEEKNTFDFSIIELPYQPRPRLYKWTIDRERNAFLIWVRQVREPPHHEIYAFIWKGLRFEPWLLYKGEKSTNGKWIHIWTIDNVYLPKNFPLLNKDHDEMRAALEEALLVEKTAEFQQFDNVEEIRIENPLKQGVQ</sequence>
<dbReference type="Proteomes" id="UP001162780">
    <property type="component" value="Chromosome"/>
</dbReference>
<evidence type="ECO:0000313" key="2">
    <source>
        <dbReference type="Proteomes" id="UP001162780"/>
    </source>
</evidence>
<proteinExistence type="predicted"/>
<evidence type="ECO:0000313" key="1">
    <source>
        <dbReference type="EMBL" id="WAR43266.1"/>
    </source>
</evidence>
<name>A0ABY7GFM2_9GAMM</name>
<dbReference type="EMBL" id="CP113517">
    <property type="protein sequence ID" value="WAR43266.1"/>
    <property type="molecule type" value="Genomic_DNA"/>
</dbReference>
<gene>
    <name evidence="1" type="ORF">NM686_012790</name>
</gene>
<keyword evidence="2" id="KW-1185">Reference proteome</keyword>
<dbReference type="RefSeq" id="WP_255188247.1">
    <property type="nucleotide sequence ID" value="NZ_CP113517.1"/>
</dbReference>
<organism evidence="1 2">
    <name type="scientific">Methylomonas rapida</name>
    <dbReference type="NCBI Taxonomy" id="2963939"/>
    <lineage>
        <taxon>Bacteria</taxon>
        <taxon>Pseudomonadati</taxon>
        <taxon>Pseudomonadota</taxon>
        <taxon>Gammaproteobacteria</taxon>
        <taxon>Methylococcales</taxon>
        <taxon>Methylococcaceae</taxon>
        <taxon>Methylomonas</taxon>
    </lineage>
</organism>
<accession>A0ABY7GFM2</accession>